<gene>
    <name evidence="1" type="ORF">SPARVUS_LOCUS9115428</name>
</gene>
<comment type="caution">
    <text evidence="1">The sequence shown here is derived from an EMBL/GenBank/DDBJ whole genome shotgun (WGS) entry which is preliminary data.</text>
</comment>
<sequence length="81" mass="8186">MAPAAWGTALCGQSCPDDRCPAVPPTSSTHLCPAVHPPVPPSSETHLCPAVPPTCVHQCHPPVSTSATHQCPSVQPSSAAS</sequence>
<name>A0ABN9E809_9NEOB</name>
<dbReference type="Proteomes" id="UP001162483">
    <property type="component" value="Unassembled WGS sequence"/>
</dbReference>
<protein>
    <submittedName>
        <fullName evidence="1">Uncharacterized protein</fullName>
    </submittedName>
</protein>
<dbReference type="EMBL" id="CATNWA010015109">
    <property type="protein sequence ID" value="CAI9579588.1"/>
    <property type="molecule type" value="Genomic_DNA"/>
</dbReference>
<reference evidence="1" key="1">
    <citation type="submission" date="2023-05" db="EMBL/GenBank/DDBJ databases">
        <authorList>
            <person name="Stuckert A."/>
        </authorList>
    </citation>
    <scope>NUCLEOTIDE SEQUENCE</scope>
</reference>
<evidence type="ECO:0000313" key="1">
    <source>
        <dbReference type="EMBL" id="CAI9579588.1"/>
    </source>
</evidence>
<accession>A0ABN9E809</accession>
<keyword evidence="2" id="KW-1185">Reference proteome</keyword>
<proteinExistence type="predicted"/>
<evidence type="ECO:0000313" key="2">
    <source>
        <dbReference type="Proteomes" id="UP001162483"/>
    </source>
</evidence>
<organism evidence="1 2">
    <name type="scientific">Staurois parvus</name>
    <dbReference type="NCBI Taxonomy" id="386267"/>
    <lineage>
        <taxon>Eukaryota</taxon>
        <taxon>Metazoa</taxon>
        <taxon>Chordata</taxon>
        <taxon>Craniata</taxon>
        <taxon>Vertebrata</taxon>
        <taxon>Euteleostomi</taxon>
        <taxon>Amphibia</taxon>
        <taxon>Batrachia</taxon>
        <taxon>Anura</taxon>
        <taxon>Neobatrachia</taxon>
        <taxon>Ranoidea</taxon>
        <taxon>Ranidae</taxon>
        <taxon>Staurois</taxon>
    </lineage>
</organism>